<dbReference type="EMBL" id="LR797368">
    <property type="protein sequence ID" value="CAB4210585.1"/>
    <property type="molecule type" value="Genomic_DNA"/>
</dbReference>
<name>A0A6J7X7X3_9CAUD</name>
<reference evidence="3" key="1">
    <citation type="submission" date="2020-05" db="EMBL/GenBank/DDBJ databases">
        <authorList>
            <person name="Chiriac C."/>
            <person name="Salcher M."/>
            <person name="Ghai R."/>
            <person name="Kavagutti S V."/>
        </authorList>
    </citation>
    <scope>NUCLEOTIDE SEQUENCE</scope>
</reference>
<evidence type="ECO:0000313" key="3">
    <source>
        <dbReference type="EMBL" id="CAB5227092.1"/>
    </source>
</evidence>
<accession>A0A6J7X7X3</accession>
<protein>
    <submittedName>
        <fullName evidence="3">Uncharacterized protein</fullName>
    </submittedName>
</protein>
<dbReference type="EMBL" id="LR798370">
    <property type="protein sequence ID" value="CAB5227092.1"/>
    <property type="molecule type" value="Genomic_DNA"/>
</dbReference>
<evidence type="ECO:0000313" key="1">
    <source>
        <dbReference type="EMBL" id="CAB4198221.1"/>
    </source>
</evidence>
<dbReference type="EMBL" id="LR797265">
    <property type="protein sequence ID" value="CAB4198221.1"/>
    <property type="molecule type" value="Genomic_DNA"/>
</dbReference>
<organism evidence="3">
    <name type="scientific">uncultured Caudovirales phage</name>
    <dbReference type="NCBI Taxonomy" id="2100421"/>
    <lineage>
        <taxon>Viruses</taxon>
        <taxon>Duplodnaviria</taxon>
        <taxon>Heunggongvirae</taxon>
        <taxon>Uroviricota</taxon>
        <taxon>Caudoviricetes</taxon>
        <taxon>Peduoviridae</taxon>
        <taxon>Maltschvirus</taxon>
        <taxon>Maltschvirus maltsch</taxon>
    </lineage>
</organism>
<gene>
    <name evidence="1" type="ORF">UFOVP1306_59</name>
    <name evidence="2" type="ORF">UFOVP1422_61</name>
    <name evidence="3" type="ORF">UFOVP1519_4</name>
</gene>
<proteinExistence type="predicted"/>
<sequence length="66" mass="6830">MPKYPNISVQLVGTDGNAFALIGKVQSALRRGGVPAADVSAFVGDAMASQSYDALLGFLMNTVDVL</sequence>
<evidence type="ECO:0000313" key="2">
    <source>
        <dbReference type="EMBL" id="CAB4210585.1"/>
    </source>
</evidence>